<keyword evidence="5" id="KW-0472">Membrane</keyword>
<dbReference type="AlphaFoldDB" id="C8X4H4"/>
<evidence type="ECO:0000313" key="8">
    <source>
        <dbReference type="EMBL" id="ACV69197.1"/>
    </source>
</evidence>
<feature type="coiled-coil region" evidence="7">
    <location>
        <begin position="31"/>
        <end position="65"/>
    </location>
</feature>
<dbReference type="Proteomes" id="UP000001052">
    <property type="component" value="Chromosome"/>
</dbReference>
<dbReference type="HOGENOM" id="CLU_134863_1_1_7"/>
<dbReference type="EMBL" id="CP001734">
    <property type="protein sequence ID" value="ACV69197.1"/>
    <property type="molecule type" value="Genomic_DNA"/>
</dbReference>
<evidence type="ECO:0000256" key="1">
    <source>
        <dbReference type="ARBA" id="ARBA00022475"/>
    </source>
</evidence>
<dbReference type="GO" id="GO:0030428">
    <property type="term" value="C:cell septum"/>
    <property type="evidence" value="ECO:0007669"/>
    <property type="project" value="TreeGrafter"/>
</dbReference>
<dbReference type="PANTHER" id="PTHR37485:SF1">
    <property type="entry name" value="CELL DIVISION PROTEIN FTSB"/>
    <property type="match status" value="1"/>
</dbReference>
<dbReference type="Pfam" id="PF04977">
    <property type="entry name" value="DivIC"/>
    <property type="match status" value="1"/>
</dbReference>
<protein>
    <submittedName>
        <fullName evidence="8">Septum formation initiator</fullName>
    </submittedName>
</protein>
<evidence type="ECO:0000256" key="3">
    <source>
        <dbReference type="ARBA" id="ARBA00022692"/>
    </source>
</evidence>
<evidence type="ECO:0000256" key="2">
    <source>
        <dbReference type="ARBA" id="ARBA00022618"/>
    </source>
</evidence>
<name>C8X4H4_DESRD</name>
<evidence type="ECO:0000256" key="7">
    <source>
        <dbReference type="SAM" id="Coils"/>
    </source>
</evidence>
<accession>C8X4H4</accession>
<evidence type="ECO:0000256" key="6">
    <source>
        <dbReference type="ARBA" id="ARBA00023306"/>
    </source>
</evidence>
<reference evidence="8 9" key="2">
    <citation type="journal article" date="2010" name="Stand. Genomic Sci.">
        <title>Complete genome sequence of Desulfohalobium retbaense type strain (HR(100)).</title>
        <authorList>
            <person name="Spring S."/>
            <person name="Nolan M."/>
            <person name="Lapidus A."/>
            <person name="Glavina Del Rio T."/>
            <person name="Copeland A."/>
            <person name="Tice H."/>
            <person name="Cheng J.F."/>
            <person name="Lucas S."/>
            <person name="Land M."/>
            <person name="Chen F."/>
            <person name="Bruce D."/>
            <person name="Goodwin L."/>
            <person name="Pitluck S."/>
            <person name="Ivanova N."/>
            <person name="Mavromatis K."/>
            <person name="Mikhailova N."/>
            <person name="Pati A."/>
            <person name="Chen A."/>
            <person name="Palaniappan K."/>
            <person name="Hauser L."/>
            <person name="Chang Y.J."/>
            <person name="Jeffries C.D."/>
            <person name="Munk C."/>
            <person name="Kiss H."/>
            <person name="Chain P."/>
            <person name="Han C."/>
            <person name="Brettin T."/>
            <person name="Detter J.C."/>
            <person name="Schuler E."/>
            <person name="Goker M."/>
            <person name="Rohde M."/>
            <person name="Bristow J."/>
            <person name="Eisen J.A."/>
            <person name="Markowitz V."/>
            <person name="Hugenholtz P."/>
            <person name="Kyrpides N.C."/>
            <person name="Klenk H.P."/>
        </authorList>
    </citation>
    <scope>NUCLEOTIDE SEQUENCE [LARGE SCALE GENOMIC DNA]</scope>
    <source>
        <strain evidence="8 9">DSM 5692</strain>
    </source>
</reference>
<evidence type="ECO:0000256" key="4">
    <source>
        <dbReference type="ARBA" id="ARBA00022989"/>
    </source>
</evidence>
<keyword evidence="1" id="KW-1003">Cell membrane</keyword>
<dbReference type="InterPro" id="IPR023081">
    <property type="entry name" value="Cell_div_FtsB"/>
</dbReference>
<keyword evidence="3" id="KW-0812">Transmembrane</keyword>
<dbReference type="eggNOG" id="COG2919">
    <property type="taxonomic scope" value="Bacteria"/>
</dbReference>
<dbReference type="GO" id="GO:0043093">
    <property type="term" value="P:FtsZ-dependent cytokinesis"/>
    <property type="evidence" value="ECO:0007669"/>
    <property type="project" value="TreeGrafter"/>
</dbReference>
<evidence type="ECO:0000256" key="5">
    <source>
        <dbReference type="ARBA" id="ARBA00023136"/>
    </source>
</evidence>
<dbReference type="PANTHER" id="PTHR37485">
    <property type="entry name" value="CELL DIVISION PROTEIN FTSB"/>
    <property type="match status" value="1"/>
</dbReference>
<keyword evidence="4" id="KW-1133">Transmembrane helix</keyword>
<organism evidence="8 9">
    <name type="scientific">Desulfohalobium retbaense (strain ATCC 49708 / DSM 5692 / JCM 16813 / HR100)</name>
    <dbReference type="NCBI Taxonomy" id="485915"/>
    <lineage>
        <taxon>Bacteria</taxon>
        <taxon>Pseudomonadati</taxon>
        <taxon>Thermodesulfobacteriota</taxon>
        <taxon>Desulfovibrionia</taxon>
        <taxon>Desulfovibrionales</taxon>
        <taxon>Desulfohalobiaceae</taxon>
        <taxon>Desulfohalobium</taxon>
    </lineage>
</organism>
<gene>
    <name evidence="8" type="ordered locus">Dret_1913</name>
</gene>
<proteinExistence type="predicted"/>
<reference evidence="9" key="1">
    <citation type="submission" date="2009-09" db="EMBL/GenBank/DDBJ databases">
        <title>The complete chromosome of Desulfohalobium retbaense DSM 5692.</title>
        <authorList>
            <consortium name="US DOE Joint Genome Institute (JGI-PGF)"/>
            <person name="Lucas S."/>
            <person name="Copeland A."/>
            <person name="Lapidus A."/>
            <person name="Glavina del Rio T."/>
            <person name="Dalin E."/>
            <person name="Tice H."/>
            <person name="Bruce D."/>
            <person name="Goodwin L."/>
            <person name="Pitluck S."/>
            <person name="Kyrpides N."/>
            <person name="Mavromatis K."/>
            <person name="Ivanova N."/>
            <person name="Mikhailova N."/>
            <person name="Munk A.C."/>
            <person name="Brettin T."/>
            <person name="Detter J.C."/>
            <person name="Han C."/>
            <person name="Tapia R."/>
            <person name="Larimer F."/>
            <person name="Land M."/>
            <person name="Hauser L."/>
            <person name="Markowitz V."/>
            <person name="Cheng J.-F."/>
            <person name="Hugenholtz P."/>
            <person name="Woyke T."/>
            <person name="Wu D."/>
            <person name="Spring S."/>
            <person name="Klenk H.-P."/>
            <person name="Eisen J.A."/>
        </authorList>
    </citation>
    <scope>NUCLEOTIDE SEQUENCE [LARGE SCALE GENOMIC DNA]</scope>
    <source>
        <strain evidence="9">DSM 5692</strain>
    </source>
</reference>
<dbReference type="InterPro" id="IPR007060">
    <property type="entry name" value="FtsL/DivIC"/>
</dbReference>
<keyword evidence="9" id="KW-1185">Reference proteome</keyword>
<evidence type="ECO:0000313" key="9">
    <source>
        <dbReference type="Proteomes" id="UP000001052"/>
    </source>
</evidence>
<dbReference type="KEGG" id="drt:Dret_1913"/>
<sequence>MRWKIGVIAVLAVNAALAYTLWTGDNGIIHYRDMRHKQQTLENRISAVQQENRRLSREIRLLQENSRYLAYTLRAEGRYVHPDEVLYVFPRQAPDREDAHGQ</sequence>
<keyword evidence="2" id="KW-0132">Cell division</keyword>
<keyword evidence="6" id="KW-0131">Cell cycle</keyword>
<keyword evidence="7" id="KW-0175">Coiled coil</keyword>
<dbReference type="STRING" id="485915.Dret_1913"/>